<dbReference type="EMBL" id="CM042891">
    <property type="protein sequence ID" value="KAI4302526.1"/>
    <property type="molecule type" value="Genomic_DNA"/>
</dbReference>
<comment type="caution">
    <text evidence="1">The sequence shown here is derived from an EMBL/GenBank/DDBJ whole genome shotgun (WGS) entry which is preliminary data.</text>
</comment>
<evidence type="ECO:0000313" key="2">
    <source>
        <dbReference type="Proteomes" id="UP001057402"/>
    </source>
</evidence>
<reference evidence="2" key="1">
    <citation type="journal article" date="2023" name="Front. Plant Sci.">
        <title>Chromosomal-level genome assembly of Melastoma candidum provides insights into trichome evolution.</title>
        <authorList>
            <person name="Zhong Y."/>
            <person name="Wu W."/>
            <person name="Sun C."/>
            <person name="Zou P."/>
            <person name="Liu Y."/>
            <person name="Dai S."/>
            <person name="Zhou R."/>
        </authorList>
    </citation>
    <scope>NUCLEOTIDE SEQUENCE [LARGE SCALE GENOMIC DNA]</scope>
</reference>
<gene>
    <name evidence="1" type="ORF">MLD38_038260</name>
</gene>
<accession>A0ACB9KZT7</accession>
<evidence type="ECO:0000313" key="1">
    <source>
        <dbReference type="EMBL" id="KAI4302526.1"/>
    </source>
</evidence>
<protein>
    <submittedName>
        <fullName evidence="1">Uncharacterized protein</fullName>
    </submittedName>
</protein>
<name>A0ACB9KZT7_9MYRT</name>
<sequence>MRENEEDLPRDAKIVKSLLKLMGVEYEPPSCLPVLSGRCLDGRLAKNRNRIPLPKTLAGADQDSSISPN</sequence>
<proteinExistence type="predicted"/>
<organism evidence="1 2">
    <name type="scientific">Melastoma candidum</name>
    <dbReference type="NCBI Taxonomy" id="119954"/>
    <lineage>
        <taxon>Eukaryota</taxon>
        <taxon>Viridiplantae</taxon>
        <taxon>Streptophyta</taxon>
        <taxon>Embryophyta</taxon>
        <taxon>Tracheophyta</taxon>
        <taxon>Spermatophyta</taxon>
        <taxon>Magnoliopsida</taxon>
        <taxon>eudicotyledons</taxon>
        <taxon>Gunneridae</taxon>
        <taxon>Pentapetalae</taxon>
        <taxon>rosids</taxon>
        <taxon>malvids</taxon>
        <taxon>Myrtales</taxon>
        <taxon>Melastomataceae</taxon>
        <taxon>Melastomatoideae</taxon>
        <taxon>Melastomateae</taxon>
        <taxon>Melastoma</taxon>
    </lineage>
</organism>
<dbReference type="Proteomes" id="UP001057402">
    <property type="component" value="Chromosome 12"/>
</dbReference>
<keyword evidence="2" id="KW-1185">Reference proteome</keyword>